<dbReference type="PANTHER" id="PTHR31310:SF7">
    <property type="entry name" value="PA-PHOSPHATASE RELATED-FAMILY PROTEIN DDB_G0268928"/>
    <property type="match status" value="1"/>
</dbReference>
<evidence type="ECO:0000256" key="3">
    <source>
        <dbReference type="ARBA" id="ARBA00022989"/>
    </source>
</evidence>
<feature type="transmembrane region" description="Helical" evidence="5">
    <location>
        <begin position="326"/>
        <end position="347"/>
    </location>
</feature>
<evidence type="ECO:0000259" key="7">
    <source>
        <dbReference type="Pfam" id="PF19356"/>
    </source>
</evidence>
<feature type="transmembrane region" description="Helical" evidence="5">
    <location>
        <begin position="390"/>
        <end position="411"/>
    </location>
</feature>
<feature type="domain" description="Inositolphosphotransferase Aur1/Ipt1" evidence="6">
    <location>
        <begin position="191"/>
        <end position="342"/>
    </location>
</feature>
<evidence type="ECO:0008006" key="10">
    <source>
        <dbReference type="Google" id="ProtNLM"/>
    </source>
</evidence>
<dbReference type="GO" id="GO:0016020">
    <property type="term" value="C:membrane"/>
    <property type="evidence" value="ECO:0007669"/>
    <property type="project" value="UniProtKB-SubCell"/>
</dbReference>
<dbReference type="PATRIC" id="fig|1653479.3.peg.705"/>
<feature type="transmembrane region" description="Helical" evidence="5">
    <location>
        <begin position="229"/>
        <end position="248"/>
    </location>
</feature>
<feature type="transmembrane region" description="Helical" evidence="5">
    <location>
        <begin position="63"/>
        <end position="78"/>
    </location>
</feature>
<feature type="transmembrane region" description="Helical" evidence="5">
    <location>
        <begin position="137"/>
        <end position="155"/>
    </location>
</feature>
<evidence type="ECO:0000259" key="6">
    <source>
        <dbReference type="Pfam" id="PF14378"/>
    </source>
</evidence>
<gene>
    <name evidence="8" type="ORF">A3Q41_00691</name>
</gene>
<comment type="subcellular location">
    <subcellularLocation>
        <location evidence="1">Membrane</location>
        <topology evidence="1">Multi-pass membrane protein</topology>
    </subcellularLocation>
</comment>
<dbReference type="KEGG" id="rhs:A3Q41_00691"/>
<feature type="transmembrane region" description="Helical" evidence="5">
    <location>
        <begin position="109"/>
        <end position="125"/>
    </location>
</feature>
<dbReference type="CDD" id="cd03386">
    <property type="entry name" value="PAP2_Aur1_like"/>
    <property type="match status" value="1"/>
</dbReference>
<reference evidence="8 9" key="1">
    <citation type="journal article" date="2016" name="Genome Announc.">
        <title>Complete Genome and Plasmid Sequences for Rhodococcus fascians D188 and Draft Sequences for Rhodococcus Isolates PBTS 1 and PBTS 2.</title>
        <authorList>
            <person name="Stamler R.A."/>
            <person name="Vereecke D."/>
            <person name="Zhang Y."/>
            <person name="Schilkey F."/>
            <person name="Devitt N."/>
            <person name="Randall J.J."/>
        </authorList>
    </citation>
    <scope>NUCLEOTIDE SEQUENCE [LARGE SCALE GENOMIC DNA]</scope>
    <source>
        <strain evidence="8 9">PBTS2</strain>
    </source>
</reference>
<sequence>MLQGDVESVEVDATREDSVRPLIVGAVLVAAFLLTLQVVAWKWNFPGPLPSMWNDMFGTPKSMSLPWAALVLATVGLNNSSRLRVLAVAAALDAVVLGGRYLFDVPLTVGNGPSLVLVVLAFHVVRRHDARAMRGVALGALLLLATKAGDAWLHITTLVRPYVLDEYAYAADHALGNPSWVLGSILDRLGPVAEGTLHWIYIQLPVAAIIVALYQLRGVAAGSAWPRHFLFRTFLLIGLVGPVFYLLFPVVGPMFAFESWPTQSVPLSGTLGEIPFDSQTPRNCMPSLHTAWALSIFIHSRRGPWWLRTGGTLWLLGTLAATLGFGYHYGVDLVAGAVLCLTIESLLRDPERGWDRDRITLVTYGCVAMAALLLSYRYLAEEFAANPLVFGPLVLGILIGMAFGFHTAFFADRSRFTDRVRSVPSR</sequence>
<keyword evidence="3 5" id="KW-1133">Transmembrane helix</keyword>
<evidence type="ECO:0000313" key="8">
    <source>
        <dbReference type="EMBL" id="AMY22009.1"/>
    </source>
</evidence>
<dbReference type="Pfam" id="PF19356">
    <property type="entry name" value="DUF5933"/>
    <property type="match status" value="1"/>
</dbReference>
<dbReference type="AlphaFoldDB" id="A0A143QGF8"/>
<feature type="transmembrane region" description="Helical" evidence="5">
    <location>
        <begin position="198"/>
        <end position="217"/>
    </location>
</feature>
<dbReference type="Pfam" id="PF14378">
    <property type="entry name" value="PAP2_3"/>
    <property type="match status" value="1"/>
</dbReference>
<dbReference type="Proteomes" id="UP000076038">
    <property type="component" value="Chromosome"/>
</dbReference>
<evidence type="ECO:0000256" key="2">
    <source>
        <dbReference type="ARBA" id="ARBA00022692"/>
    </source>
</evidence>
<reference evidence="9" key="2">
    <citation type="submission" date="2016-04" db="EMBL/GenBank/DDBJ databases">
        <title>Complete Genome and Plasmid Sequences for Rhodococcus fascians D188 and Draft Sequences for Rhodococcus spp. Isolates PBTS 1 and PBTS 2.</title>
        <authorList>
            <person name="Stamer R."/>
            <person name="Vereecke D."/>
            <person name="Zhang Y."/>
            <person name="Schilkey F."/>
            <person name="Devitt N."/>
            <person name="Randall J."/>
        </authorList>
    </citation>
    <scope>NUCLEOTIDE SEQUENCE [LARGE SCALE GENOMIC DNA]</scope>
    <source>
        <strain evidence="9">PBTS2</strain>
    </source>
</reference>
<dbReference type="InterPro" id="IPR026841">
    <property type="entry name" value="Aur1/Ipt1"/>
</dbReference>
<keyword evidence="2 5" id="KW-0812">Transmembrane</keyword>
<feature type="transmembrane region" description="Helical" evidence="5">
    <location>
        <begin position="22"/>
        <end position="43"/>
    </location>
</feature>
<proteinExistence type="predicted"/>
<organism evidence="8 9">
    <name type="scientific">Rhodococcoides fascians</name>
    <name type="common">Rhodococcus fascians</name>
    <dbReference type="NCBI Taxonomy" id="1828"/>
    <lineage>
        <taxon>Bacteria</taxon>
        <taxon>Bacillati</taxon>
        <taxon>Actinomycetota</taxon>
        <taxon>Actinomycetes</taxon>
        <taxon>Mycobacteriales</taxon>
        <taxon>Nocardiaceae</taxon>
        <taxon>Rhodococcoides</taxon>
    </lineage>
</organism>
<dbReference type="PANTHER" id="PTHR31310">
    <property type="match status" value="1"/>
</dbReference>
<feature type="transmembrane region" description="Helical" evidence="5">
    <location>
        <begin position="85"/>
        <end position="103"/>
    </location>
</feature>
<dbReference type="InterPro" id="IPR045977">
    <property type="entry name" value="DUF5933"/>
</dbReference>
<evidence type="ECO:0000256" key="4">
    <source>
        <dbReference type="ARBA" id="ARBA00023136"/>
    </source>
</evidence>
<evidence type="ECO:0000256" key="5">
    <source>
        <dbReference type="SAM" id="Phobius"/>
    </source>
</evidence>
<keyword evidence="9" id="KW-1185">Reference proteome</keyword>
<name>A0A143QGF8_RHOFA</name>
<evidence type="ECO:0000313" key="9">
    <source>
        <dbReference type="Proteomes" id="UP000076038"/>
    </source>
</evidence>
<feature type="transmembrane region" description="Helical" evidence="5">
    <location>
        <begin position="359"/>
        <end position="378"/>
    </location>
</feature>
<evidence type="ECO:0000256" key="1">
    <source>
        <dbReference type="ARBA" id="ARBA00004141"/>
    </source>
</evidence>
<keyword evidence="4 5" id="KW-0472">Membrane</keyword>
<dbReference type="EMBL" id="CP015220">
    <property type="protein sequence ID" value="AMY22009.1"/>
    <property type="molecule type" value="Genomic_DNA"/>
</dbReference>
<accession>A0A143QGF8</accession>
<dbReference type="InterPro" id="IPR052185">
    <property type="entry name" value="IPC_Synthase-Related"/>
</dbReference>
<protein>
    <recommendedName>
        <fullName evidence="10">Inositol phosphorylceramide synthase</fullName>
    </recommendedName>
</protein>
<feature type="domain" description="DUF5933" evidence="7">
    <location>
        <begin position="24"/>
        <end position="155"/>
    </location>
</feature>